<dbReference type="GO" id="GO:0005737">
    <property type="term" value="C:cytoplasm"/>
    <property type="evidence" value="ECO:0007669"/>
    <property type="project" value="UniProtKB-SubCell"/>
</dbReference>
<dbReference type="GO" id="GO:0005524">
    <property type="term" value="F:ATP binding"/>
    <property type="evidence" value="ECO:0007669"/>
    <property type="project" value="InterPro"/>
</dbReference>
<comment type="function">
    <text evidence="6">The RuvA-RuvB-RuvC complex processes Holliday junction (HJ) DNA during genetic recombination and DNA repair, while the RuvA-RuvB complex plays an important role in the rescue of blocked DNA replication forks via replication fork reversal (RFR). RuvA specifically binds to HJ cruciform DNA, conferring on it an open structure. The RuvB hexamer acts as an ATP-dependent pump, pulling dsDNA into and through the RuvAB complex. HJ branch migration allows RuvC to scan DNA until it finds its consensus sequence, where it cleaves and resolves the cruciform DNA.</text>
</comment>
<evidence type="ECO:0000313" key="8">
    <source>
        <dbReference type="EMBL" id="PIV25737.1"/>
    </source>
</evidence>
<gene>
    <name evidence="6 8" type="primary">ruvA</name>
    <name evidence="8" type="ORF">COS38_00015</name>
</gene>
<comment type="caution">
    <text evidence="6">Lacks conserved residue(s) required for the propagation of feature annotation.</text>
</comment>
<evidence type="ECO:0000259" key="7">
    <source>
        <dbReference type="SMART" id="SM00278"/>
    </source>
</evidence>
<dbReference type="EMBL" id="PEUM01000001">
    <property type="protein sequence ID" value="PIV25737.1"/>
    <property type="molecule type" value="Genomic_DNA"/>
</dbReference>
<dbReference type="InterPro" id="IPR012340">
    <property type="entry name" value="NA-bd_OB-fold"/>
</dbReference>
<dbReference type="InterPro" id="IPR010994">
    <property type="entry name" value="RuvA_2-like"/>
</dbReference>
<evidence type="ECO:0000256" key="5">
    <source>
        <dbReference type="ARBA" id="ARBA00023204"/>
    </source>
</evidence>
<dbReference type="Gene3D" id="2.40.50.140">
    <property type="entry name" value="Nucleic acid-binding proteins"/>
    <property type="match status" value="1"/>
</dbReference>
<dbReference type="Pfam" id="PF07499">
    <property type="entry name" value="RuvA_C"/>
    <property type="match status" value="1"/>
</dbReference>
<dbReference type="GO" id="GO:0009378">
    <property type="term" value="F:four-way junction helicase activity"/>
    <property type="evidence" value="ECO:0007669"/>
    <property type="project" value="InterPro"/>
</dbReference>
<keyword evidence="2 6" id="KW-0227">DNA damage</keyword>
<sequence>MSAASSRILIMIRFLRGKVIDNFPTIIDVNGVGYEVSTPVDFMIGDKIEVWTHHFVREDRNELYGFKEKDDLRFFELLLDVSGVGPKVALSICRGLTSQKIEEAIVGQDVQMLTTVPGLGKKLAQKIIIELKSKLEKSGAVDFKKFQESSEVADALKSLGYSQKEIYGIIKKVPSNLSSTEQISWALQNMKK</sequence>
<dbReference type="InterPro" id="IPR003583">
    <property type="entry name" value="Hlx-hairpin-Hlx_DNA-bd_motif"/>
</dbReference>
<dbReference type="GO" id="GO:0000400">
    <property type="term" value="F:four-way junction DNA binding"/>
    <property type="evidence" value="ECO:0007669"/>
    <property type="project" value="UniProtKB-UniRule"/>
</dbReference>
<keyword evidence="4 6" id="KW-0233">DNA recombination</keyword>
<dbReference type="NCBIfam" id="TIGR00084">
    <property type="entry name" value="ruvA"/>
    <property type="match status" value="1"/>
</dbReference>
<keyword evidence="1 6" id="KW-0963">Cytoplasm</keyword>
<dbReference type="Pfam" id="PF01330">
    <property type="entry name" value="RuvA_N"/>
    <property type="match status" value="1"/>
</dbReference>
<evidence type="ECO:0000256" key="1">
    <source>
        <dbReference type="ARBA" id="ARBA00022490"/>
    </source>
</evidence>
<reference evidence="9" key="1">
    <citation type="submission" date="2017-09" db="EMBL/GenBank/DDBJ databases">
        <title>Depth-based differentiation of microbial function through sediment-hosted aquifers and enrichment of novel symbionts in the deep terrestrial subsurface.</title>
        <authorList>
            <person name="Probst A.J."/>
            <person name="Ladd B."/>
            <person name="Jarett J.K."/>
            <person name="Geller-Mcgrath D.E."/>
            <person name="Sieber C.M.K."/>
            <person name="Emerson J.B."/>
            <person name="Anantharaman K."/>
            <person name="Thomas B.C."/>
            <person name="Malmstrom R."/>
            <person name="Stieglmeier M."/>
            <person name="Klingl A."/>
            <person name="Woyke T."/>
            <person name="Ryan C.M."/>
            <person name="Banfield J.F."/>
        </authorList>
    </citation>
    <scope>NUCLEOTIDE SEQUENCE [LARGE SCALE GENOMIC DNA]</scope>
</reference>
<comment type="subcellular location">
    <subcellularLocation>
        <location evidence="6">Cytoplasm</location>
    </subcellularLocation>
</comment>
<dbReference type="GO" id="GO:0048476">
    <property type="term" value="C:Holliday junction resolvase complex"/>
    <property type="evidence" value="ECO:0007669"/>
    <property type="project" value="UniProtKB-UniRule"/>
</dbReference>
<dbReference type="SUPFAM" id="SSF47781">
    <property type="entry name" value="RuvA domain 2-like"/>
    <property type="match status" value="1"/>
</dbReference>
<evidence type="ECO:0000313" key="9">
    <source>
        <dbReference type="Proteomes" id="UP000229966"/>
    </source>
</evidence>
<dbReference type="InterPro" id="IPR011114">
    <property type="entry name" value="RuvA_C"/>
</dbReference>
<name>A0A2M7CJA6_9BACT</name>
<comment type="domain">
    <text evidence="6">Has three domains with a flexible linker between the domains II and III and assumes an 'L' shape. Domain III is highly mobile and contacts RuvB.</text>
</comment>
<feature type="domain" description="Helix-hairpin-helix DNA-binding motif class 1" evidence="7">
    <location>
        <begin position="111"/>
        <end position="130"/>
    </location>
</feature>
<dbReference type="InterPro" id="IPR013849">
    <property type="entry name" value="DNA_helicase_Holl-junc_RuvA_I"/>
</dbReference>
<keyword evidence="5 6" id="KW-0234">DNA repair</keyword>
<evidence type="ECO:0000256" key="3">
    <source>
        <dbReference type="ARBA" id="ARBA00023125"/>
    </source>
</evidence>
<dbReference type="InterPro" id="IPR000085">
    <property type="entry name" value="RuvA"/>
</dbReference>
<feature type="region of interest" description="Domain III" evidence="6">
    <location>
        <begin position="150"/>
        <end position="192"/>
    </location>
</feature>
<dbReference type="AlphaFoldDB" id="A0A2M7CJA6"/>
<dbReference type="SMART" id="SM00278">
    <property type="entry name" value="HhH1"/>
    <property type="match status" value="2"/>
</dbReference>
<dbReference type="GO" id="GO:0006310">
    <property type="term" value="P:DNA recombination"/>
    <property type="evidence" value="ECO:0007669"/>
    <property type="project" value="UniProtKB-UniRule"/>
</dbReference>
<dbReference type="SUPFAM" id="SSF50249">
    <property type="entry name" value="Nucleic acid-binding proteins"/>
    <property type="match status" value="1"/>
</dbReference>
<comment type="similarity">
    <text evidence="6">Belongs to the RuvA family.</text>
</comment>
<feature type="domain" description="Helix-hairpin-helix DNA-binding motif class 1" evidence="7">
    <location>
        <begin position="76"/>
        <end position="95"/>
    </location>
</feature>
<evidence type="ECO:0000256" key="4">
    <source>
        <dbReference type="ARBA" id="ARBA00023172"/>
    </source>
</evidence>
<dbReference type="CDD" id="cd14332">
    <property type="entry name" value="UBA_RuvA_C"/>
    <property type="match status" value="1"/>
</dbReference>
<keyword evidence="3 6" id="KW-0238">DNA-binding</keyword>
<evidence type="ECO:0000256" key="6">
    <source>
        <dbReference type="HAMAP-Rule" id="MF_00031"/>
    </source>
</evidence>
<evidence type="ECO:0000256" key="2">
    <source>
        <dbReference type="ARBA" id="ARBA00022763"/>
    </source>
</evidence>
<dbReference type="InterPro" id="IPR036267">
    <property type="entry name" value="RuvA_C_sf"/>
</dbReference>
<protein>
    <recommendedName>
        <fullName evidence="6">Holliday junction branch migration complex subunit RuvA</fullName>
    </recommendedName>
</protein>
<comment type="subunit">
    <text evidence="6">Homotetramer. Forms an RuvA(8)-RuvB(12)-Holliday junction (HJ) complex. HJ DNA is sandwiched between 2 RuvA tetramers; dsDNA enters through RuvA and exits via RuvB. An RuvB hexamer assembles on each DNA strand where it exits the tetramer. Each RuvB hexamer is contacted by two RuvA subunits (via domain III) on 2 adjacent RuvB subunits; this complex drives branch migration. In the full resolvosome a probable DNA-RuvA(4)-RuvB(12)-RuvC(2) complex forms which resolves the HJ.</text>
</comment>
<dbReference type="GO" id="GO:0006281">
    <property type="term" value="P:DNA repair"/>
    <property type="evidence" value="ECO:0007669"/>
    <property type="project" value="UniProtKB-UniRule"/>
</dbReference>
<dbReference type="Gene3D" id="1.10.150.20">
    <property type="entry name" value="5' to 3' exonuclease, C-terminal subdomain"/>
    <property type="match status" value="1"/>
</dbReference>
<dbReference type="Pfam" id="PF14520">
    <property type="entry name" value="HHH_5"/>
    <property type="match status" value="1"/>
</dbReference>
<dbReference type="GO" id="GO:0009379">
    <property type="term" value="C:Holliday junction helicase complex"/>
    <property type="evidence" value="ECO:0007669"/>
    <property type="project" value="InterPro"/>
</dbReference>
<dbReference type="SUPFAM" id="SSF46929">
    <property type="entry name" value="DNA helicase RuvA subunit, C-terminal domain"/>
    <property type="match status" value="1"/>
</dbReference>
<comment type="caution">
    <text evidence="8">The sequence shown here is derived from an EMBL/GenBank/DDBJ whole genome shotgun (WGS) entry which is preliminary data.</text>
</comment>
<dbReference type="HAMAP" id="MF_00031">
    <property type="entry name" value="DNA_HJ_migration_RuvA"/>
    <property type="match status" value="1"/>
</dbReference>
<organism evidence="8 9">
    <name type="scientific">Candidatus Berkelbacteria bacterium CG03_land_8_20_14_0_80_40_36</name>
    <dbReference type="NCBI Taxonomy" id="1974509"/>
    <lineage>
        <taxon>Bacteria</taxon>
        <taxon>Candidatus Berkelbacteria</taxon>
    </lineage>
</organism>
<proteinExistence type="inferred from homology"/>
<dbReference type="Proteomes" id="UP000229966">
    <property type="component" value="Unassembled WGS sequence"/>
</dbReference>
<accession>A0A2M7CJA6</accession>